<keyword evidence="8 12" id="KW-0406">Ion transport</keyword>
<evidence type="ECO:0000256" key="1">
    <source>
        <dbReference type="ARBA" id="ARBA00004296"/>
    </source>
</evidence>
<feature type="domain" description="ATPase F1/V1/A1 complex alpha/beta subunit N-terminal" evidence="17">
    <location>
        <begin position="125"/>
        <end position="191"/>
    </location>
</feature>
<dbReference type="InterPro" id="IPR027417">
    <property type="entry name" value="P-loop_NTPase"/>
</dbReference>
<dbReference type="PANTHER" id="PTHR48082">
    <property type="entry name" value="ATP SYNTHASE SUBUNIT ALPHA, MITOCHONDRIAL"/>
    <property type="match status" value="1"/>
</dbReference>
<dbReference type="SUPFAM" id="SSF47917">
    <property type="entry name" value="C-terminal domain of alpha and beta subunits of F1 ATP synthase"/>
    <property type="match status" value="1"/>
</dbReference>
<evidence type="ECO:0000259" key="17">
    <source>
        <dbReference type="Pfam" id="PF02874"/>
    </source>
</evidence>
<keyword evidence="5 13" id="KW-0547">Nucleotide-binding</keyword>
<dbReference type="InterPro" id="IPR036121">
    <property type="entry name" value="ATPase_F1/V1/A1_a/bsu_N_sf"/>
</dbReference>
<dbReference type="InterPro" id="IPR020003">
    <property type="entry name" value="ATPase_a/bsu_AS"/>
</dbReference>
<dbReference type="PROSITE" id="PS00152">
    <property type="entry name" value="ATPASE_ALPHA_BETA"/>
    <property type="match status" value="1"/>
</dbReference>
<evidence type="ECO:0000256" key="6">
    <source>
        <dbReference type="ARBA" id="ARBA00022781"/>
    </source>
</evidence>
<feature type="domain" description="ATP synthase alpha subunit C-terminal" evidence="16">
    <location>
        <begin position="478"/>
        <end position="583"/>
    </location>
</feature>
<feature type="domain" description="ATPase F1/V1/A1 complex alpha/beta subunit nucleotide-binding" evidence="15">
    <location>
        <begin position="248"/>
        <end position="471"/>
    </location>
</feature>
<dbReference type="Pfam" id="PF02874">
    <property type="entry name" value="ATP-synt_ab_N"/>
    <property type="match status" value="1"/>
</dbReference>
<keyword evidence="9" id="KW-0472">Membrane</keyword>
<dbReference type="Proteomes" id="UP000694416">
    <property type="component" value="Unplaced"/>
</dbReference>
<evidence type="ECO:0000256" key="4">
    <source>
        <dbReference type="ARBA" id="ARBA00022448"/>
    </source>
</evidence>
<evidence type="ECO:0000256" key="10">
    <source>
        <dbReference type="ARBA" id="ARBA00023196"/>
    </source>
</evidence>
<reference evidence="18" key="2">
    <citation type="submission" date="2025-09" db="UniProtKB">
        <authorList>
            <consortium name="Ensembl"/>
        </authorList>
    </citation>
    <scope>IDENTIFICATION</scope>
</reference>
<dbReference type="Gene3D" id="2.40.30.20">
    <property type="match status" value="1"/>
</dbReference>
<sequence length="599" mass="64048">MQSGAGGRGTAVVNARGSTSGSGGPAVLTFFAARPFCPSQSGGCGCRGNACGETAKMLSVRVAAAVVRALPRRAGLVSRNALGSSFIAARNLHASNTRLQKTGTAEMSSILEERILGADTSVDLEETGRVLSIGDGIARVHGLRNVQAEEMVEFSSGLKGMSLNLEPDNVGVVVFGNDKLIKEGDIVKRTGAIVDVPVGEELLGRVVDALGNAIDGKGPIGSKTRRRVGLKAPGIIPRISVREPMQTGIKAVDSLVPIGRGQRELIIGDRQTGKTSIAIDTIINQKRFNDGSDEKKKLYCIYVAIGQKRSTVAQLVKRLTDADAMKYTIVVSATASDAAPLQYLAPYSGCSMGEYFRDNGKHALIIYDDLSKQAVAYRQMSLLLRRPPGREAYPGDVFYLHSRLLERAAKMNDAFGGGSLTALPVIETQAGDVSAYIPTNVISITDGQIFLETELFYKGIRPAINVGLSVSRVGSAAQTRAMKQVAGTMKLELAQYREVAAFAQFGSDLDAATQQLLSRGVRLTELLKQGQYSPMAIEEQVAVIYAGVRGYLDKLEPSKITKFENAFLSHVVSQHQALLGTIRVPPPLPFNFVDGDLLY</sequence>
<dbReference type="CDD" id="cd18116">
    <property type="entry name" value="ATP-synt_F1_alpha_N"/>
    <property type="match status" value="1"/>
</dbReference>
<dbReference type="GO" id="GO:0005886">
    <property type="term" value="C:plasma membrane"/>
    <property type="evidence" value="ECO:0007669"/>
    <property type="project" value="UniProtKB-SubCell"/>
</dbReference>
<keyword evidence="4 12" id="KW-0813">Transport</keyword>
<dbReference type="NCBIfam" id="TIGR00962">
    <property type="entry name" value="atpA"/>
    <property type="match status" value="1"/>
</dbReference>
<dbReference type="GO" id="GO:0043531">
    <property type="term" value="F:ADP binding"/>
    <property type="evidence" value="ECO:0007669"/>
    <property type="project" value="TreeGrafter"/>
</dbReference>
<dbReference type="GO" id="GO:0005524">
    <property type="term" value="F:ATP binding"/>
    <property type="evidence" value="ECO:0007669"/>
    <property type="project" value="UniProtKB-KW"/>
</dbReference>
<evidence type="ECO:0000313" key="19">
    <source>
        <dbReference type="Proteomes" id="UP000694416"/>
    </source>
</evidence>
<dbReference type="FunFam" id="1.20.150.20:FF:000001">
    <property type="entry name" value="ATP synthase subunit alpha"/>
    <property type="match status" value="1"/>
</dbReference>
<proteinExistence type="inferred from homology"/>
<feature type="region of interest" description="Disordered" evidence="14">
    <location>
        <begin position="1"/>
        <end position="22"/>
    </location>
</feature>
<evidence type="ECO:0000256" key="14">
    <source>
        <dbReference type="SAM" id="MobiDB-lite"/>
    </source>
</evidence>
<dbReference type="Gene3D" id="1.20.150.20">
    <property type="entry name" value="ATP synthase alpha/beta chain, C-terminal domain"/>
    <property type="match status" value="1"/>
</dbReference>
<dbReference type="CDD" id="cd01132">
    <property type="entry name" value="F1-ATPase_alpha_CD"/>
    <property type="match status" value="1"/>
</dbReference>
<comment type="subcellular location">
    <subcellularLocation>
        <location evidence="1">Cell membrane</location>
        <topology evidence="1">Peripheral membrane protein</topology>
        <orientation evidence="1">Extracellular side</orientation>
    </subcellularLocation>
    <subcellularLocation>
        <location evidence="2">Mitochondrion inner membrane</location>
        <topology evidence="2">Peripheral membrane protein</topology>
        <orientation evidence="2">Matrix side</orientation>
    </subcellularLocation>
</comment>
<name>A0A8C9HHA8_9PRIM</name>
<keyword evidence="6 12" id="KW-0375">Hydrogen ion transport</keyword>
<dbReference type="SUPFAM" id="SSF52540">
    <property type="entry name" value="P-loop containing nucleoside triphosphate hydrolases"/>
    <property type="match status" value="1"/>
</dbReference>
<dbReference type="InterPro" id="IPR033732">
    <property type="entry name" value="ATP_synth_F1_a_nt-bd_dom"/>
</dbReference>
<keyword evidence="10 13" id="KW-0139">CF(1)</keyword>
<dbReference type="SUPFAM" id="SSF50615">
    <property type="entry name" value="N-terminal domain of alpha and beta subunits of F1 ATP synthase"/>
    <property type="match status" value="1"/>
</dbReference>
<dbReference type="FunFam" id="3.40.50.300:FF:002432">
    <property type="entry name" value="ATP synthase subunit alpha, mitochondrial"/>
    <property type="match status" value="1"/>
</dbReference>
<evidence type="ECO:0000259" key="16">
    <source>
        <dbReference type="Pfam" id="PF00306"/>
    </source>
</evidence>
<keyword evidence="11 13" id="KW-0066">ATP synthesis</keyword>
<evidence type="ECO:0000313" key="18">
    <source>
        <dbReference type="Ensembl" id="ENSPTEP00000020558.1"/>
    </source>
</evidence>
<dbReference type="GO" id="GO:0005743">
    <property type="term" value="C:mitochondrial inner membrane"/>
    <property type="evidence" value="ECO:0007669"/>
    <property type="project" value="UniProtKB-SubCell"/>
</dbReference>
<dbReference type="FunFam" id="2.40.30.20:FF:000001">
    <property type="entry name" value="ATP synthase subunit alpha"/>
    <property type="match status" value="1"/>
</dbReference>
<comment type="similarity">
    <text evidence="3 12">Belongs to the ATPase alpha/beta chains family.</text>
</comment>
<dbReference type="InterPro" id="IPR000793">
    <property type="entry name" value="ATP_synth_asu_C"/>
</dbReference>
<reference evidence="18" key="1">
    <citation type="submission" date="2025-08" db="UniProtKB">
        <authorList>
            <consortium name="Ensembl"/>
        </authorList>
    </citation>
    <scope>IDENTIFICATION</scope>
</reference>
<dbReference type="InterPro" id="IPR038376">
    <property type="entry name" value="ATP_synth_asu_C_sf"/>
</dbReference>
<dbReference type="GO" id="GO:0046933">
    <property type="term" value="F:proton-transporting ATP synthase activity, rotational mechanism"/>
    <property type="evidence" value="ECO:0007669"/>
    <property type="project" value="InterPro"/>
</dbReference>
<organism evidence="18 19">
    <name type="scientific">Piliocolobus tephrosceles</name>
    <name type="common">Ugandan red Colobus</name>
    <dbReference type="NCBI Taxonomy" id="591936"/>
    <lineage>
        <taxon>Eukaryota</taxon>
        <taxon>Metazoa</taxon>
        <taxon>Chordata</taxon>
        <taxon>Craniata</taxon>
        <taxon>Vertebrata</taxon>
        <taxon>Euteleostomi</taxon>
        <taxon>Mammalia</taxon>
        <taxon>Eutheria</taxon>
        <taxon>Euarchontoglires</taxon>
        <taxon>Primates</taxon>
        <taxon>Haplorrhini</taxon>
        <taxon>Catarrhini</taxon>
        <taxon>Cercopithecidae</taxon>
        <taxon>Colobinae</taxon>
        <taxon>Piliocolobus</taxon>
    </lineage>
</organism>
<evidence type="ECO:0000256" key="3">
    <source>
        <dbReference type="ARBA" id="ARBA00008936"/>
    </source>
</evidence>
<dbReference type="InterPro" id="IPR023366">
    <property type="entry name" value="ATP_synth_asu-like_sf"/>
</dbReference>
<evidence type="ECO:0000256" key="13">
    <source>
        <dbReference type="RuleBase" id="RU003551"/>
    </source>
</evidence>
<evidence type="ECO:0000256" key="8">
    <source>
        <dbReference type="ARBA" id="ARBA00023065"/>
    </source>
</evidence>
<dbReference type="AlphaFoldDB" id="A0A8C9HHA8"/>
<evidence type="ECO:0000256" key="9">
    <source>
        <dbReference type="ARBA" id="ARBA00023136"/>
    </source>
</evidence>
<dbReference type="HAMAP" id="MF_01346">
    <property type="entry name" value="ATP_synth_alpha_bact"/>
    <property type="match status" value="1"/>
</dbReference>
<keyword evidence="7 13" id="KW-0067">ATP-binding</keyword>
<dbReference type="NCBIfam" id="NF009884">
    <property type="entry name" value="PRK13343.1"/>
    <property type="match status" value="1"/>
</dbReference>
<evidence type="ECO:0000256" key="12">
    <source>
        <dbReference type="RuleBase" id="RU000339"/>
    </source>
</evidence>
<accession>A0A8C9HHA8</accession>
<dbReference type="Ensembl" id="ENSPTET00000029843.1">
    <property type="protein sequence ID" value="ENSPTEP00000020558.1"/>
    <property type="gene ID" value="ENSPTEG00000021783.1"/>
</dbReference>
<dbReference type="CDD" id="cd18113">
    <property type="entry name" value="ATP-synt_F1_alpha_C"/>
    <property type="match status" value="1"/>
</dbReference>
<dbReference type="PANTHER" id="PTHR48082:SF2">
    <property type="entry name" value="ATP SYNTHASE SUBUNIT ALPHA, MITOCHONDRIAL"/>
    <property type="match status" value="1"/>
</dbReference>
<keyword evidence="19" id="KW-1185">Reference proteome</keyword>
<evidence type="ECO:0000256" key="11">
    <source>
        <dbReference type="ARBA" id="ARBA00023310"/>
    </source>
</evidence>
<dbReference type="InterPro" id="IPR005294">
    <property type="entry name" value="ATP_synth_F1_asu"/>
</dbReference>
<evidence type="ECO:0000256" key="5">
    <source>
        <dbReference type="ARBA" id="ARBA00022741"/>
    </source>
</evidence>
<gene>
    <name evidence="18" type="primary">ATP5F1A</name>
</gene>
<protein>
    <recommendedName>
        <fullName evidence="13">ATP synthase subunit alpha</fullName>
    </recommendedName>
</protein>
<dbReference type="Pfam" id="PF00306">
    <property type="entry name" value="ATP-synt_ab_C"/>
    <property type="match status" value="1"/>
</dbReference>
<dbReference type="Gene3D" id="3.40.50.300">
    <property type="entry name" value="P-loop containing nucleotide triphosphate hydrolases"/>
    <property type="match status" value="1"/>
</dbReference>
<evidence type="ECO:0000256" key="2">
    <source>
        <dbReference type="ARBA" id="ARBA00004443"/>
    </source>
</evidence>
<dbReference type="Pfam" id="PF00006">
    <property type="entry name" value="ATP-synt_ab"/>
    <property type="match status" value="1"/>
</dbReference>
<dbReference type="InterPro" id="IPR000194">
    <property type="entry name" value="ATPase_F1/V1/A1_a/bsu_nucl-bd"/>
</dbReference>
<dbReference type="InterPro" id="IPR004100">
    <property type="entry name" value="ATPase_F1/V1/A1_a/bsu_N"/>
</dbReference>
<comment type="function">
    <text evidence="13">Produces ATP from ADP in the presence of a proton gradient across the membrane.</text>
</comment>
<evidence type="ECO:0000259" key="15">
    <source>
        <dbReference type="Pfam" id="PF00006"/>
    </source>
</evidence>
<evidence type="ECO:0000256" key="7">
    <source>
        <dbReference type="ARBA" id="ARBA00022840"/>
    </source>
</evidence>
<dbReference type="GO" id="GO:0045259">
    <property type="term" value="C:proton-transporting ATP synthase complex"/>
    <property type="evidence" value="ECO:0007669"/>
    <property type="project" value="UniProtKB-KW"/>
</dbReference>